<dbReference type="Proteomes" id="UP000823886">
    <property type="component" value="Unassembled WGS sequence"/>
</dbReference>
<dbReference type="AlphaFoldDB" id="A0A9D2PSH6"/>
<gene>
    <name evidence="1" type="ORF">H9753_15055</name>
</gene>
<reference evidence="1" key="2">
    <citation type="submission" date="2021-04" db="EMBL/GenBank/DDBJ databases">
        <authorList>
            <person name="Gilroy R."/>
        </authorList>
    </citation>
    <scope>NUCLEOTIDE SEQUENCE</scope>
    <source>
        <strain evidence="1">ChiBcec2-3848</strain>
    </source>
</reference>
<name>A0A9D2PSH6_9FIRM</name>
<reference evidence="1" key="1">
    <citation type="journal article" date="2021" name="PeerJ">
        <title>Extensive microbial diversity within the chicken gut microbiome revealed by metagenomics and culture.</title>
        <authorList>
            <person name="Gilroy R."/>
            <person name="Ravi A."/>
            <person name="Getino M."/>
            <person name="Pursley I."/>
            <person name="Horton D.L."/>
            <person name="Alikhan N.F."/>
            <person name="Baker D."/>
            <person name="Gharbi K."/>
            <person name="Hall N."/>
            <person name="Watson M."/>
            <person name="Adriaenssens E.M."/>
            <person name="Foster-Nyarko E."/>
            <person name="Jarju S."/>
            <person name="Secka A."/>
            <person name="Antonio M."/>
            <person name="Oren A."/>
            <person name="Chaudhuri R.R."/>
            <person name="La Ragione R."/>
            <person name="Hildebrand F."/>
            <person name="Pallen M.J."/>
        </authorList>
    </citation>
    <scope>NUCLEOTIDE SEQUENCE</scope>
    <source>
        <strain evidence="1">ChiBcec2-3848</strain>
    </source>
</reference>
<organism evidence="1 2">
    <name type="scientific">Candidatus Blautia merdavium</name>
    <dbReference type="NCBI Taxonomy" id="2838494"/>
    <lineage>
        <taxon>Bacteria</taxon>
        <taxon>Bacillati</taxon>
        <taxon>Bacillota</taxon>
        <taxon>Clostridia</taxon>
        <taxon>Lachnospirales</taxon>
        <taxon>Lachnospiraceae</taxon>
        <taxon>Blautia</taxon>
    </lineage>
</organism>
<dbReference type="Gene3D" id="3.40.50.300">
    <property type="entry name" value="P-loop containing nucleotide triphosphate hydrolases"/>
    <property type="match status" value="1"/>
</dbReference>
<protein>
    <submittedName>
        <fullName evidence="1">PhoH family protein</fullName>
    </submittedName>
</protein>
<proteinExistence type="predicted"/>
<evidence type="ECO:0000313" key="1">
    <source>
        <dbReference type="EMBL" id="HJC64911.1"/>
    </source>
</evidence>
<evidence type="ECO:0000313" key="2">
    <source>
        <dbReference type="Proteomes" id="UP000823886"/>
    </source>
</evidence>
<sequence length="82" mass="9639">MPKRRSWEEWSRAGKGTKIILLGNLNQIDRPMLDEMTNGLSYVSEYKKGSPLCWQVTFWAEECERYVLAMDAAKRLIFHCQL</sequence>
<accession>A0A9D2PSH6</accession>
<dbReference type="EMBL" id="DWVZ01000216">
    <property type="protein sequence ID" value="HJC64911.1"/>
    <property type="molecule type" value="Genomic_DNA"/>
</dbReference>
<dbReference type="InterPro" id="IPR027417">
    <property type="entry name" value="P-loop_NTPase"/>
</dbReference>
<comment type="caution">
    <text evidence="1">The sequence shown here is derived from an EMBL/GenBank/DDBJ whole genome shotgun (WGS) entry which is preliminary data.</text>
</comment>